<reference evidence="12 13" key="2">
    <citation type="journal article" date="2011" name="Stand. Genomic Sci.">
        <title>Complete genome sequence of Paludibacter propionicigenes type strain (WB4).</title>
        <authorList>
            <person name="Gronow S."/>
            <person name="Munk C."/>
            <person name="Lapidus A."/>
            <person name="Nolan M."/>
            <person name="Lucas S."/>
            <person name="Hammon N."/>
            <person name="Deshpande S."/>
            <person name="Cheng J.F."/>
            <person name="Tapia R."/>
            <person name="Han C."/>
            <person name="Goodwin L."/>
            <person name="Pitluck S."/>
            <person name="Liolios K."/>
            <person name="Ivanova N."/>
            <person name="Mavromatis K."/>
            <person name="Mikhailova N."/>
            <person name="Pati A."/>
            <person name="Chen A."/>
            <person name="Palaniappan K."/>
            <person name="Land M."/>
            <person name="Hauser L."/>
            <person name="Chang Y.J."/>
            <person name="Jeffries C.D."/>
            <person name="Brambilla E."/>
            <person name="Rohde M."/>
            <person name="Goker M."/>
            <person name="Detter J.C."/>
            <person name="Woyke T."/>
            <person name="Bristow J."/>
            <person name="Eisen J.A."/>
            <person name="Markowitz V."/>
            <person name="Hugenholtz P."/>
            <person name="Kyrpides N.C."/>
            <person name="Klenk H.P."/>
        </authorList>
    </citation>
    <scope>NUCLEOTIDE SEQUENCE [LARGE SCALE GENOMIC DNA]</scope>
    <source>
        <strain evidence="13">DSM 17365 / JCM 13257 / WB4</strain>
    </source>
</reference>
<evidence type="ECO:0000256" key="2">
    <source>
        <dbReference type="ARBA" id="ARBA00012052"/>
    </source>
</evidence>
<evidence type="ECO:0000256" key="6">
    <source>
        <dbReference type="ARBA" id="ARBA00022777"/>
    </source>
</evidence>
<dbReference type="NCBIfam" id="TIGR00154">
    <property type="entry name" value="ispE"/>
    <property type="match status" value="1"/>
</dbReference>
<evidence type="ECO:0000256" key="8">
    <source>
        <dbReference type="ARBA" id="ARBA00032554"/>
    </source>
</evidence>
<dbReference type="SUPFAM" id="SSF54211">
    <property type="entry name" value="Ribosomal protein S5 domain 2-like"/>
    <property type="match status" value="1"/>
</dbReference>
<comment type="similarity">
    <text evidence="1 9">Belongs to the GHMP kinase family. IspE subfamily.</text>
</comment>
<dbReference type="PIRSF" id="PIRSF010376">
    <property type="entry name" value="IspE"/>
    <property type="match status" value="1"/>
</dbReference>
<dbReference type="SUPFAM" id="SSF55060">
    <property type="entry name" value="GHMP Kinase, C-terminal domain"/>
    <property type="match status" value="1"/>
</dbReference>
<dbReference type="EC" id="2.7.1.148" evidence="2 9"/>
<dbReference type="Pfam" id="PF08544">
    <property type="entry name" value="GHMP_kinases_C"/>
    <property type="match status" value="1"/>
</dbReference>
<feature type="active site" evidence="9">
    <location>
        <position position="135"/>
    </location>
</feature>
<dbReference type="GO" id="GO:0019288">
    <property type="term" value="P:isopentenyl diphosphate biosynthetic process, methylerythritol 4-phosphate pathway"/>
    <property type="evidence" value="ECO:0007669"/>
    <property type="project" value="UniProtKB-UniRule"/>
</dbReference>
<keyword evidence="6 9" id="KW-0418">Kinase</keyword>
<dbReference type="Pfam" id="PF00288">
    <property type="entry name" value="GHMP_kinases_N"/>
    <property type="match status" value="1"/>
</dbReference>
<keyword evidence="4 9" id="KW-0808">Transferase</keyword>
<dbReference type="InterPro" id="IPR004424">
    <property type="entry name" value="IspE"/>
</dbReference>
<dbReference type="InterPro" id="IPR036554">
    <property type="entry name" value="GHMP_kinase_C_sf"/>
</dbReference>
<dbReference type="InterPro" id="IPR013750">
    <property type="entry name" value="GHMP_kinase_C_dom"/>
</dbReference>
<dbReference type="GO" id="GO:0050515">
    <property type="term" value="F:4-(cytidine 5'-diphospho)-2-C-methyl-D-erythritol kinase activity"/>
    <property type="evidence" value="ECO:0007669"/>
    <property type="project" value="UniProtKB-UniRule"/>
</dbReference>
<dbReference type="Gene3D" id="3.30.230.10">
    <property type="match status" value="1"/>
</dbReference>
<dbReference type="InterPro" id="IPR020568">
    <property type="entry name" value="Ribosomal_Su5_D2-typ_SF"/>
</dbReference>
<feature type="active site" evidence="9">
    <location>
        <position position="8"/>
    </location>
</feature>
<evidence type="ECO:0000256" key="7">
    <source>
        <dbReference type="ARBA" id="ARBA00022840"/>
    </source>
</evidence>
<reference key="1">
    <citation type="submission" date="2010-11" db="EMBL/GenBank/DDBJ databases">
        <title>The complete genome of Paludibacter propionicigenes DSM 17365.</title>
        <authorList>
            <consortium name="US DOE Joint Genome Institute (JGI-PGF)"/>
            <person name="Lucas S."/>
            <person name="Copeland A."/>
            <person name="Lapidus A."/>
            <person name="Bruce D."/>
            <person name="Goodwin L."/>
            <person name="Pitluck S."/>
            <person name="Kyrpides N."/>
            <person name="Mavromatis K."/>
            <person name="Ivanova N."/>
            <person name="Munk A.C."/>
            <person name="Brettin T."/>
            <person name="Detter J.C."/>
            <person name="Han C."/>
            <person name="Tapia R."/>
            <person name="Land M."/>
            <person name="Hauser L."/>
            <person name="Markowitz V."/>
            <person name="Cheng J.-F."/>
            <person name="Hugenholtz P."/>
            <person name="Woyke T."/>
            <person name="Wu D."/>
            <person name="Gronow S."/>
            <person name="Wellnitz S."/>
            <person name="Brambilla E."/>
            <person name="Klenk H.-P."/>
            <person name="Eisen J.A."/>
        </authorList>
    </citation>
    <scope>NUCLEOTIDE SEQUENCE</scope>
    <source>
        <strain>WB4</strain>
    </source>
</reference>
<keyword evidence="7 9" id="KW-0067">ATP-binding</keyword>
<dbReference type="GO" id="GO:0005524">
    <property type="term" value="F:ATP binding"/>
    <property type="evidence" value="ECO:0007669"/>
    <property type="project" value="UniProtKB-UniRule"/>
</dbReference>
<dbReference type="STRING" id="694427.Palpr_0822"/>
<dbReference type="RefSeq" id="WP_013444345.1">
    <property type="nucleotide sequence ID" value="NC_014734.1"/>
</dbReference>
<dbReference type="GO" id="GO:0016114">
    <property type="term" value="P:terpenoid biosynthetic process"/>
    <property type="evidence" value="ECO:0007669"/>
    <property type="project" value="UniProtKB-UniRule"/>
</dbReference>
<dbReference type="EMBL" id="CP002345">
    <property type="protein sequence ID" value="ADQ78976.1"/>
    <property type="molecule type" value="Genomic_DNA"/>
</dbReference>
<evidence type="ECO:0000256" key="4">
    <source>
        <dbReference type="ARBA" id="ARBA00022679"/>
    </source>
</evidence>
<feature type="binding site" evidence="9">
    <location>
        <begin position="93"/>
        <end position="103"/>
    </location>
    <ligand>
        <name>ATP</name>
        <dbReference type="ChEBI" id="CHEBI:30616"/>
    </ligand>
</feature>
<keyword evidence="9" id="KW-0414">Isoprene biosynthesis</keyword>
<dbReference type="OrthoDB" id="9809438at2"/>
<dbReference type="eggNOG" id="COG1947">
    <property type="taxonomic scope" value="Bacteria"/>
</dbReference>
<evidence type="ECO:0000313" key="12">
    <source>
        <dbReference type="EMBL" id="ADQ78976.1"/>
    </source>
</evidence>
<dbReference type="PANTHER" id="PTHR43527">
    <property type="entry name" value="4-DIPHOSPHOCYTIDYL-2-C-METHYL-D-ERYTHRITOL KINASE, CHLOROPLASTIC"/>
    <property type="match status" value="1"/>
</dbReference>
<dbReference type="InterPro" id="IPR014721">
    <property type="entry name" value="Ribsml_uS5_D2-typ_fold_subgr"/>
</dbReference>
<evidence type="ECO:0000256" key="9">
    <source>
        <dbReference type="HAMAP-Rule" id="MF_00061"/>
    </source>
</evidence>
<comment type="catalytic activity">
    <reaction evidence="9">
        <text>4-CDP-2-C-methyl-D-erythritol + ATP = 4-CDP-2-C-methyl-D-erythritol 2-phosphate + ADP + H(+)</text>
        <dbReference type="Rhea" id="RHEA:18437"/>
        <dbReference type="ChEBI" id="CHEBI:15378"/>
        <dbReference type="ChEBI" id="CHEBI:30616"/>
        <dbReference type="ChEBI" id="CHEBI:57823"/>
        <dbReference type="ChEBI" id="CHEBI:57919"/>
        <dbReference type="ChEBI" id="CHEBI:456216"/>
        <dbReference type="EC" id="2.7.1.148"/>
    </reaction>
</comment>
<feature type="domain" description="GHMP kinase N-terminal" evidence="10">
    <location>
        <begin position="66"/>
        <end position="140"/>
    </location>
</feature>
<dbReference type="Proteomes" id="UP000008718">
    <property type="component" value="Chromosome"/>
</dbReference>
<evidence type="ECO:0000256" key="1">
    <source>
        <dbReference type="ARBA" id="ARBA00009684"/>
    </source>
</evidence>
<comment type="function">
    <text evidence="9">Catalyzes the phosphorylation of the position 2 hydroxy group of 4-diphosphocytidyl-2C-methyl-D-erythritol.</text>
</comment>
<protein>
    <recommendedName>
        <fullName evidence="3 9">4-diphosphocytidyl-2-C-methyl-D-erythritol kinase</fullName>
        <shortName evidence="9">CMK</shortName>
        <ecNumber evidence="2 9">2.7.1.148</ecNumber>
    </recommendedName>
    <alternativeName>
        <fullName evidence="8 9">4-(cytidine-5'-diphospho)-2-C-methyl-D-erythritol kinase</fullName>
    </alternativeName>
</protein>
<evidence type="ECO:0000313" key="13">
    <source>
        <dbReference type="Proteomes" id="UP000008718"/>
    </source>
</evidence>
<accession>E4T2N2</accession>
<proteinExistence type="inferred from homology"/>
<dbReference type="Gene3D" id="3.30.70.890">
    <property type="entry name" value="GHMP kinase, C-terminal domain"/>
    <property type="match status" value="1"/>
</dbReference>
<keyword evidence="13" id="KW-1185">Reference proteome</keyword>
<dbReference type="UniPathway" id="UPA00056">
    <property type="reaction ID" value="UER00094"/>
</dbReference>
<feature type="domain" description="GHMP kinase C-terminal" evidence="11">
    <location>
        <begin position="208"/>
        <end position="255"/>
    </location>
</feature>
<name>E4T2N2_PALPW</name>
<evidence type="ECO:0000256" key="5">
    <source>
        <dbReference type="ARBA" id="ARBA00022741"/>
    </source>
</evidence>
<dbReference type="HOGENOM" id="CLU_053057_1_1_10"/>
<gene>
    <name evidence="9" type="primary">ispE</name>
    <name evidence="12" type="ordered locus">Palpr_0822</name>
</gene>
<keyword evidence="5 9" id="KW-0547">Nucleotide-binding</keyword>
<evidence type="ECO:0000259" key="11">
    <source>
        <dbReference type="Pfam" id="PF08544"/>
    </source>
</evidence>
<dbReference type="HAMAP" id="MF_00061">
    <property type="entry name" value="IspE"/>
    <property type="match status" value="1"/>
</dbReference>
<dbReference type="PANTHER" id="PTHR43527:SF2">
    <property type="entry name" value="4-DIPHOSPHOCYTIDYL-2-C-METHYL-D-ERYTHRITOL KINASE, CHLOROPLASTIC"/>
    <property type="match status" value="1"/>
</dbReference>
<dbReference type="InterPro" id="IPR006204">
    <property type="entry name" value="GHMP_kinase_N_dom"/>
</dbReference>
<comment type="pathway">
    <text evidence="9">Isoprenoid biosynthesis; isopentenyl diphosphate biosynthesis via DXP pathway; isopentenyl diphosphate from 1-deoxy-D-xylulose 5-phosphate: step 3/6.</text>
</comment>
<organism evidence="12 13">
    <name type="scientific">Paludibacter propionicigenes (strain DSM 17365 / JCM 13257 / WB4)</name>
    <dbReference type="NCBI Taxonomy" id="694427"/>
    <lineage>
        <taxon>Bacteria</taxon>
        <taxon>Pseudomonadati</taxon>
        <taxon>Bacteroidota</taxon>
        <taxon>Bacteroidia</taxon>
        <taxon>Bacteroidales</taxon>
        <taxon>Paludibacteraceae</taxon>
        <taxon>Paludibacter</taxon>
    </lineage>
</organism>
<evidence type="ECO:0000256" key="3">
    <source>
        <dbReference type="ARBA" id="ARBA00017473"/>
    </source>
</evidence>
<dbReference type="AlphaFoldDB" id="E4T2N2"/>
<sequence>MLTYPNAKINLGLNVVEKRPDGYHNIETIFYPIGLSDVLQVEVSETCTDYSFSSSGIQIDGDPEDNLIVKAYHLLRSGYQFPPIDISLIKQIPFGAGLGGGSSDAAFMLETLNEMFQLKITPGRLEKIAAKLGADCPVFIKNKPVFATGIGNVFTPIKLSLKGYFLLLVKPDIHVSTPVAYSMIDPQKPEVSLSELILKPISEWKNVVKNDFEKSVFAKYPEIENIKNTLYNMGAIYASMSGSGSSVYGIFESAPPKTEVFQDYFVTGGELD</sequence>
<dbReference type="KEGG" id="ppn:Palpr_0822"/>
<evidence type="ECO:0000259" key="10">
    <source>
        <dbReference type="Pfam" id="PF00288"/>
    </source>
</evidence>